<keyword evidence="2 7" id="KW-0813">Transport</keyword>
<keyword evidence="3" id="KW-1003">Cell membrane</keyword>
<dbReference type="Proteomes" id="UP000603640">
    <property type="component" value="Unassembled WGS sequence"/>
</dbReference>
<protein>
    <submittedName>
        <fullName evidence="9">ABC transporter permease</fullName>
    </submittedName>
</protein>
<dbReference type="RefSeq" id="WP_187068394.1">
    <property type="nucleotide sequence ID" value="NZ_JACRVF010000005.1"/>
</dbReference>
<evidence type="ECO:0000256" key="1">
    <source>
        <dbReference type="ARBA" id="ARBA00004651"/>
    </source>
</evidence>
<evidence type="ECO:0000313" key="10">
    <source>
        <dbReference type="Proteomes" id="UP000603640"/>
    </source>
</evidence>
<evidence type="ECO:0000313" key="9">
    <source>
        <dbReference type="EMBL" id="MBC5994362.1"/>
    </source>
</evidence>
<comment type="subcellular location">
    <subcellularLocation>
        <location evidence="1 7">Cell membrane</location>
        <topology evidence="1 7">Multi-pass membrane protein</topology>
    </subcellularLocation>
</comment>
<dbReference type="Gene3D" id="1.10.3720.10">
    <property type="entry name" value="MetI-like"/>
    <property type="match status" value="1"/>
</dbReference>
<keyword evidence="6 7" id="KW-0472">Membrane</keyword>
<dbReference type="PANTHER" id="PTHR30465">
    <property type="entry name" value="INNER MEMBRANE ABC TRANSPORTER"/>
    <property type="match status" value="1"/>
</dbReference>
<dbReference type="PROSITE" id="PS50928">
    <property type="entry name" value="ABC_TM1"/>
    <property type="match status" value="1"/>
</dbReference>
<dbReference type="InterPro" id="IPR035906">
    <property type="entry name" value="MetI-like_sf"/>
</dbReference>
<dbReference type="EMBL" id="JACRVF010000005">
    <property type="protein sequence ID" value="MBC5994362.1"/>
    <property type="molecule type" value="Genomic_DNA"/>
</dbReference>
<evidence type="ECO:0000256" key="5">
    <source>
        <dbReference type="ARBA" id="ARBA00022989"/>
    </source>
</evidence>
<feature type="transmembrane region" description="Helical" evidence="7">
    <location>
        <begin position="423"/>
        <end position="442"/>
    </location>
</feature>
<comment type="similarity">
    <text evidence="7">Belongs to the binding-protein-dependent transport system permease family.</text>
</comment>
<evidence type="ECO:0000259" key="8">
    <source>
        <dbReference type="PROSITE" id="PS50928"/>
    </source>
</evidence>
<dbReference type="GO" id="GO:0005886">
    <property type="term" value="C:plasma membrane"/>
    <property type="evidence" value="ECO:0007669"/>
    <property type="project" value="UniProtKB-SubCell"/>
</dbReference>
<evidence type="ECO:0000256" key="4">
    <source>
        <dbReference type="ARBA" id="ARBA00022692"/>
    </source>
</evidence>
<evidence type="ECO:0000256" key="3">
    <source>
        <dbReference type="ARBA" id="ARBA00022475"/>
    </source>
</evidence>
<keyword evidence="4 7" id="KW-0812">Transmembrane</keyword>
<gene>
    <name evidence="9" type="ORF">H8S84_16050</name>
</gene>
<dbReference type="PANTHER" id="PTHR30465:SF0">
    <property type="entry name" value="OLIGOPEPTIDE TRANSPORT SYSTEM PERMEASE PROTEIN APPB"/>
    <property type="match status" value="1"/>
</dbReference>
<dbReference type="AlphaFoldDB" id="A0A923N9N8"/>
<feature type="domain" description="ABC transmembrane type-1" evidence="8">
    <location>
        <begin position="228"/>
        <end position="442"/>
    </location>
</feature>
<feature type="transmembrane region" description="Helical" evidence="7">
    <location>
        <begin position="322"/>
        <end position="343"/>
    </location>
</feature>
<comment type="caution">
    <text evidence="9">The sequence shown here is derived from an EMBL/GenBank/DDBJ whole genome shotgun (WGS) entry which is preliminary data.</text>
</comment>
<feature type="transmembrane region" description="Helical" evidence="7">
    <location>
        <begin position="266"/>
        <end position="289"/>
    </location>
</feature>
<feature type="transmembrane region" description="Helical" evidence="7">
    <location>
        <begin position="378"/>
        <end position="403"/>
    </location>
</feature>
<sequence length="458" mass="51223">MLQYTLKRFLLSLPALWLLVTLVFLLSRLLTGVPGEEQILQDSGGFYSKSSTGSREQAYLSYLERTGQNLPLFYFSVQASPEPDTLHLVYPAHHRTFLKQLYWQYGNPEAVNAYYQSIKELELAPSAAQYEGLQLYIDRLYQATEPASIKQTLAALPVRIPAPLVSELKAKAAGLTQKQQAYAYLLPSLRWHGTQNQYHTWFVNVLQGDLGTSFRDNRPVSSILYEAVANTWWLILISILVAFIVSFELGMLLVMPQSIKLRKLLLPALFIIDSIPLFLLALLLLILLATPSFLQLFPVFGLGYHRMSGGSWVEQLTVVSQYMALPAICLILGNIPYLTNLIYRSFSEESKKEYARTARAKGFSERQVIRKQLLRNTLLPTITVVSDALPALVAGAVVVETIFAIPGVGRLLVDAVLARDYPIIVAVVLVVAAFRVVLYLLADVCYSIADPRIKHAAS</sequence>
<dbReference type="InterPro" id="IPR000515">
    <property type="entry name" value="MetI-like"/>
</dbReference>
<dbReference type="GO" id="GO:0055085">
    <property type="term" value="P:transmembrane transport"/>
    <property type="evidence" value="ECO:0007669"/>
    <property type="project" value="InterPro"/>
</dbReference>
<evidence type="ECO:0000256" key="2">
    <source>
        <dbReference type="ARBA" id="ARBA00022448"/>
    </source>
</evidence>
<evidence type="ECO:0000256" key="6">
    <source>
        <dbReference type="ARBA" id="ARBA00023136"/>
    </source>
</evidence>
<keyword evidence="5 7" id="KW-1133">Transmembrane helix</keyword>
<dbReference type="CDD" id="cd06261">
    <property type="entry name" value="TM_PBP2"/>
    <property type="match status" value="1"/>
</dbReference>
<name>A0A923N9N8_9BACT</name>
<keyword evidence="10" id="KW-1185">Reference proteome</keyword>
<feature type="transmembrane region" description="Helical" evidence="7">
    <location>
        <begin position="232"/>
        <end position="254"/>
    </location>
</feature>
<evidence type="ECO:0000256" key="7">
    <source>
        <dbReference type="RuleBase" id="RU363032"/>
    </source>
</evidence>
<accession>A0A923N9N8</accession>
<reference evidence="9" key="1">
    <citation type="submission" date="2020-08" db="EMBL/GenBank/DDBJ databases">
        <title>Pontibacter sp. SD6 16S ribosomal RNA gene Genome sequencing and assembly.</title>
        <authorList>
            <person name="Kang M."/>
        </authorList>
    </citation>
    <scope>NUCLEOTIDE SEQUENCE</scope>
    <source>
        <strain evidence="9">SD6</strain>
    </source>
</reference>
<dbReference type="SUPFAM" id="SSF161098">
    <property type="entry name" value="MetI-like"/>
    <property type="match status" value="1"/>
</dbReference>
<dbReference type="Pfam" id="PF00528">
    <property type="entry name" value="BPD_transp_1"/>
    <property type="match status" value="1"/>
</dbReference>
<organism evidence="9 10">
    <name type="scientific">Pontibacter cellulosilyticus</name>
    <dbReference type="NCBI Taxonomy" id="1720253"/>
    <lineage>
        <taxon>Bacteria</taxon>
        <taxon>Pseudomonadati</taxon>
        <taxon>Bacteroidota</taxon>
        <taxon>Cytophagia</taxon>
        <taxon>Cytophagales</taxon>
        <taxon>Hymenobacteraceae</taxon>
        <taxon>Pontibacter</taxon>
    </lineage>
</organism>
<proteinExistence type="inferred from homology"/>